<evidence type="ECO:0000313" key="4">
    <source>
        <dbReference type="Proteomes" id="UP000228945"/>
    </source>
</evidence>
<dbReference type="PANTHER" id="PTHR46825:SF9">
    <property type="entry name" value="BETA-LACTAMASE-RELATED DOMAIN-CONTAINING PROTEIN"/>
    <property type="match status" value="1"/>
</dbReference>
<dbReference type="PANTHER" id="PTHR46825">
    <property type="entry name" value="D-ALANYL-D-ALANINE-CARBOXYPEPTIDASE/ENDOPEPTIDASE AMPH"/>
    <property type="match status" value="1"/>
</dbReference>
<feature type="domain" description="Beta-lactamase-related" evidence="2">
    <location>
        <begin position="34"/>
        <end position="353"/>
    </location>
</feature>
<proteinExistence type="predicted"/>
<reference evidence="3 4" key="1">
    <citation type="submission" date="2017-10" db="EMBL/GenBank/DDBJ databases">
        <title>Genome sequence of Caulobacter mirabilis FWC38.</title>
        <authorList>
            <person name="Fiebig A."/>
            <person name="Crosson S."/>
        </authorList>
    </citation>
    <scope>NUCLEOTIDE SEQUENCE [LARGE SCALE GENOMIC DNA]</scope>
    <source>
        <strain evidence="3 4">FWC 38</strain>
    </source>
</reference>
<protein>
    <recommendedName>
        <fullName evidence="2">Beta-lactamase-related domain-containing protein</fullName>
    </recommendedName>
</protein>
<name>A0A2D2AX73_9CAUL</name>
<keyword evidence="4" id="KW-1185">Reference proteome</keyword>
<dbReference type="AlphaFoldDB" id="A0A2D2AX73"/>
<dbReference type="Pfam" id="PF00144">
    <property type="entry name" value="Beta-lactamase"/>
    <property type="match status" value="1"/>
</dbReference>
<dbReference type="Proteomes" id="UP000228945">
    <property type="component" value="Chromosome"/>
</dbReference>
<dbReference type="SUPFAM" id="SSF56601">
    <property type="entry name" value="beta-lactamase/transpeptidase-like"/>
    <property type="match status" value="1"/>
</dbReference>
<dbReference type="InterPro" id="IPR050491">
    <property type="entry name" value="AmpC-like"/>
</dbReference>
<sequence>MIRRATVFAWAIAAAMIGRPAAAAPDAYEAYLTQCHAARVCNGVYLIARGGEPVFAGAVGEAGDPARTPLTRDAAFDIGSISKQMTAVAVLKLAEAGRLSVDDPVAAHLPQYPYAGVTIAQLLSHTSGTPDVLGDYAVRLKPGPDGAVPPAVDGSDIVSFLIALGKPAVAPPGARYAYNNTGYLVLAALVETISGEPFADHLQRRLFTPLGMTYTRLRTPSNEAGIAHRAYGFRPQSTERRPYDQIPGFYVRGAGGVYSTADDLLRWQRALNGGLVRADLWARATAPTRLTDGTSVPYGFGLNLKPDAEGVARISHGGHWRGFKSDLSYYPAADLIVIQLTNNAEDDSVDANVAALRRIAEGGRPEPVKAPGD</sequence>
<gene>
    <name evidence="3" type="ORF">CSW64_09015</name>
</gene>
<evidence type="ECO:0000256" key="1">
    <source>
        <dbReference type="SAM" id="SignalP"/>
    </source>
</evidence>
<dbReference type="OrthoDB" id="113033at2"/>
<organism evidence="3 4">
    <name type="scientific">Caulobacter mirabilis</name>
    <dbReference type="NCBI Taxonomy" id="69666"/>
    <lineage>
        <taxon>Bacteria</taxon>
        <taxon>Pseudomonadati</taxon>
        <taxon>Pseudomonadota</taxon>
        <taxon>Alphaproteobacteria</taxon>
        <taxon>Caulobacterales</taxon>
        <taxon>Caulobacteraceae</taxon>
        <taxon>Caulobacter</taxon>
    </lineage>
</organism>
<dbReference type="InterPro" id="IPR012338">
    <property type="entry name" value="Beta-lactam/transpept-like"/>
</dbReference>
<dbReference type="RefSeq" id="WP_099621794.1">
    <property type="nucleotide sequence ID" value="NZ_CP024201.1"/>
</dbReference>
<dbReference type="EMBL" id="CP024201">
    <property type="protein sequence ID" value="ATQ42537.1"/>
    <property type="molecule type" value="Genomic_DNA"/>
</dbReference>
<evidence type="ECO:0000313" key="3">
    <source>
        <dbReference type="EMBL" id="ATQ42537.1"/>
    </source>
</evidence>
<evidence type="ECO:0000259" key="2">
    <source>
        <dbReference type="Pfam" id="PF00144"/>
    </source>
</evidence>
<dbReference type="InterPro" id="IPR001466">
    <property type="entry name" value="Beta-lactam-related"/>
</dbReference>
<feature type="chain" id="PRO_5013951353" description="Beta-lactamase-related domain-containing protein" evidence="1">
    <location>
        <begin position="24"/>
        <end position="373"/>
    </location>
</feature>
<keyword evidence="1" id="KW-0732">Signal</keyword>
<dbReference type="KEGG" id="cmb:CSW64_09015"/>
<accession>A0A2D2AX73</accession>
<dbReference type="Gene3D" id="3.40.710.10">
    <property type="entry name" value="DD-peptidase/beta-lactamase superfamily"/>
    <property type="match status" value="1"/>
</dbReference>
<feature type="signal peptide" evidence="1">
    <location>
        <begin position="1"/>
        <end position="23"/>
    </location>
</feature>